<comment type="caution">
    <text evidence="2">The sequence shown here is derived from an EMBL/GenBank/DDBJ whole genome shotgun (WGS) entry which is preliminary data.</text>
</comment>
<organism evidence="2 3">
    <name type="scientific">Nodularia spumigena CENA596</name>
    <dbReference type="NCBI Taxonomy" id="1819295"/>
    <lineage>
        <taxon>Bacteria</taxon>
        <taxon>Bacillati</taxon>
        <taxon>Cyanobacteriota</taxon>
        <taxon>Cyanophyceae</taxon>
        <taxon>Nostocales</taxon>
        <taxon>Nodulariaceae</taxon>
        <taxon>Nodularia</taxon>
    </lineage>
</organism>
<evidence type="ECO:0000256" key="1">
    <source>
        <dbReference type="SAM" id="Phobius"/>
    </source>
</evidence>
<dbReference type="Proteomes" id="UP000076555">
    <property type="component" value="Unassembled WGS sequence"/>
</dbReference>
<reference evidence="2 3" key="1">
    <citation type="submission" date="2016-04" db="EMBL/GenBank/DDBJ databases">
        <title>Draft Genome Assembly of the Bloom-forming Cyanobacterium Nodularia spumigena Strain CENA596 in Shrimp Production Ponds.</title>
        <authorList>
            <person name="Popin R.V."/>
            <person name="Rigonato J."/>
            <person name="Abreu V.A."/>
            <person name="Andreote A.P."/>
            <person name="Silveira S.B."/>
            <person name="Odebrecht C."/>
            <person name="Fiore M.F."/>
        </authorList>
    </citation>
    <scope>NUCLEOTIDE SEQUENCE [LARGE SCALE GENOMIC DNA]</scope>
    <source>
        <strain evidence="2 3">CENA596</strain>
    </source>
</reference>
<feature type="transmembrane region" description="Helical" evidence="1">
    <location>
        <begin position="174"/>
        <end position="196"/>
    </location>
</feature>
<protein>
    <submittedName>
        <fullName evidence="2">Serine/threonine protein kinase</fullName>
    </submittedName>
</protein>
<dbReference type="InterPro" id="IPR011009">
    <property type="entry name" value="Kinase-like_dom_sf"/>
</dbReference>
<dbReference type="RefSeq" id="WP_063874199.1">
    <property type="nucleotide sequence ID" value="NZ_CAWMRI010000264.1"/>
</dbReference>
<keyword evidence="1" id="KW-0812">Transmembrane</keyword>
<dbReference type="OrthoDB" id="468098at2"/>
<dbReference type="Gene3D" id="3.30.200.20">
    <property type="entry name" value="Phosphorylase Kinase, domain 1"/>
    <property type="match status" value="1"/>
</dbReference>
<dbReference type="SUPFAM" id="SSF56112">
    <property type="entry name" value="Protein kinase-like (PK-like)"/>
    <property type="match status" value="1"/>
</dbReference>
<name>A0A166I9M4_NODSP</name>
<keyword evidence="2" id="KW-0418">Kinase</keyword>
<sequence length="402" mass="45178">MSLCINPACPQPYHPDNQDRFCKSCGSPLELLGRYRVVSLLSDKTGFSKVYAANEQNTPKILKILNQELSNDPQAVELFCQEASLLEHLNHPDIPKFEDYFQYQTRNGLVMHCIVMGKIDQPHLDGWLQQQNRLISPREAVDWLKRFIPANVVNSSPNNVTWLNSAKNSEKVPLTALFTALLVSLGLLGLTAFATLSQKFTTLGTSTKSPQRKGTIDYFPYQEGRDSQGKIAKFNIAVLSVEYKWLTGSNFQIEYNDQIISLDVLKLKLEQQGIQQIMAEPNEIISVGMAACGENSGVQERKALERAQEVQRLAKSLFKNTPSVQGYRLLNLGQFQGNNCQENQDLTAYQKSVIIIGVKPESEGVIIDEALRDRLENKPFADFKLQNYSLGSVKDFITIPSE</sequence>
<evidence type="ECO:0000313" key="2">
    <source>
        <dbReference type="EMBL" id="KZL48108.1"/>
    </source>
</evidence>
<gene>
    <name evidence="2" type="ORF">A2T98_19520</name>
</gene>
<dbReference type="NCBIfam" id="NF045510">
    <property type="entry name" value="4Cys_prefix_kin"/>
    <property type="match status" value="1"/>
</dbReference>
<evidence type="ECO:0000313" key="3">
    <source>
        <dbReference type="Proteomes" id="UP000076555"/>
    </source>
</evidence>
<accession>A0A166I9M4</accession>
<keyword evidence="1" id="KW-0472">Membrane</keyword>
<keyword evidence="2" id="KW-0723">Serine/threonine-protein kinase</keyword>
<proteinExistence type="predicted"/>
<keyword evidence="1" id="KW-1133">Transmembrane helix</keyword>
<dbReference type="EMBL" id="LWAJ01000264">
    <property type="protein sequence ID" value="KZL48108.1"/>
    <property type="molecule type" value="Genomic_DNA"/>
</dbReference>
<dbReference type="GO" id="GO:0004674">
    <property type="term" value="F:protein serine/threonine kinase activity"/>
    <property type="evidence" value="ECO:0007669"/>
    <property type="project" value="UniProtKB-KW"/>
</dbReference>
<keyword evidence="2" id="KW-0808">Transferase</keyword>
<dbReference type="AlphaFoldDB" id="A0A166I9M4"/>